<evidence type="ECO:0000256" key="3">
    <source>
        <dbReference type="SAM" id="MobiDB-lite"/>
    </source>
</evidence>
<sequence>MAEEEQNNENTNNNDNEENLLQPSFPVGRVKKIMKLDKDINKVTSEALFLINLSTELFLQFLSEKSSKIAIEKKRKIIKIDHLRIAAKRHQPTSDFLLDSLPIPSESVNRPSKDGNQSAPIEKPLSVGTRRIDDIFKKSVNETN</sequence>
<evidence type="ECO:0000259" key="4">
    <source>
        <dbReference type="Pfam" id="PF00808"/>
    </source>
</evidence>
<dbReference type="GO" id="GO:0000976">
    <property type="term" value="F:transcription cis-regulatory region binding"/>
    <property type="evidence" value="ECO:0007669"/>
    <property type="project" value="TreeGrafter"/>
</dbReference>
<feature type="compositionally biased region" description="Polar residues" evidence="3">
    <location>
        <begin position="106"/>
        <end position="119"/>
    </location>
</feature>
<comment type="subcellular location">
    <subcellularLocation>
        <location evidence="1">Nucleus</location>
    </subcellularLocation>
</comment>
<evidence type="ECO:0000256" key="1">
    <source>
        <dbReference type="ARBA" id="ARBA00004123"/>
    </source>
</evidence>
<accession>A0A2G5DWH2</accession>
<dbReference type="Proteomes" id="UP000230069">
    <property type="component" value="Unassembled WGS sequence"/>
</dbReference>
<dbReference type="AlphaFoldDB" id="A0A2G5DWH2"/>
<dbReference type="PANTHER" id="PTHR10252:SF54">
    <property type="entry name" value="CHROMATIN ACCESSIBILITY COMPLEX PROTEIN 1"/>
    <property type="match status" value="1"/>
</dbReference>
<dbReference type="InterPro" id="IPR050568">
    <property type="entry name" value="Transcr_DNA_Rep_Reg"/>
</dbReference>
<dbReference type="GO" id="GO:0005634">
    <property type="term" value="C:nucleus"/>
    <property type="evidence" value="ECO:0007669"/>
    <property type="project" value="UniProtKB-SubCell"/>
</dbReference>
<dbReference type="EMBL" id="KZ305031">
    <property type="protein sequence ID" value="PIA47860.1"/>
    <property type="molecule type" value="Genomic_DNA"/>
</dbReference>
<evidence type="ECO:0000313" key="6">
    <source>
        <dbReference type="Proteomes" id="UP000230069"/>
    </source>
</evidence>
<dbReference type="OrthoDB" id="636685at2759"/>
<dbReference type="FunCoup" id="A0A2G5DWH2">
    <property type="interactions" value="1059"/>
</dbReference>
<dbReference type="InParanoid" id="A0A2G5DWH2"/>
<feature type="domain" description="Transcription factor CBF/NF-Y/archaeal histone" evidence="4">
    <location>
        <begin position="24"/>
        <end position="86"/>
    </location>
</feature>
<dbReference type="GO" id="GO:0006355">
    <property type="term" value="P:regulation of DNA-templated transcription"/>
    <property type="evidence" value="ECO:0007669"/>
    <property type="project" value="TreeGrafter"/>
</dbReference>
<dbReference type="STRING" id="218851.A0A2G5DWH2"/>
<reference evidence="5 6" key="1">
    <citation type="submission" date="2017-09" db="EMBL/GenBank/DDBJ databases">
        <title>WGS assembly of Aquilegia coerulea Goldsmith.</title>
        <authorList>
            <person name="Hodges S."/>
            <person name="Kramer E."/>
            <person name="Nordborg M."/>
            <person name="Tomkins J."/>
            <person name="Borevitz J."/>
            <person name="Derieg N."/>
            <person name="Yan J."/>
            <person name="Mihaltcheva S."/>
            <person name="Hayes R.D."/>
            <person name="Rokhsar D."/>
        </authorList>
    </citation>
    <scope>NUCLEOTIDE SEQUENCE [LARGE SCALE GENOMIC DNA]</scope>
    <source>
        <strain evidence="6">cv. Goldsmith</strain>
    </source>
</reference>
<organism evidence="5 6">
    <name type="scientific">Aquilegia coerulea</name>
    <name type="common">Rocky mountain columbine</name>
    <dbReference type="NCBI Taxonomy" id="218851"/>
    <lineage>
        <taxon>Eukaryota</taxon>
        <taxon>Viridiplantae</taxon>
        <taxon>Streptophyta</taxon>
        <taxon>Embryophyta</taxon>
        <taxon>Tracheophyta</taxon>
        <taxon>Spermatophyta</taxon>
        <taxon>Magnoliopsida</taxon>
        <taxon>Ranunculales</taxon>
        <taxon>Ranunculaceae</taxon>
        <taxon>Thalictroideae</taxon>
        <taxon>Aquilegia</taxon>
    </lineage>
</organism>
<evidence type="ECO:0000313" key="5">
    <source>
        <dbReference type="EMBL" id="PIA47860.1"/>
    </source>
</evidence>
<keyword evidence="6" id="KW-1185">Reference proteome</keyword>
<feature type="region of interest" description="Disordered" evidence="3">
    <location>
        <begin position="1"/>
        <end position="23"/>
    </location>
</feature>
<evidence type="ECO:0000256" key="2">
    <source>
        <dbReference type="ARBA" id="ARBA00023242"/>
    </source>
</evidence>
<dbReference type="Pfam" id="PF00808">
    <property type="entry name" value="CBFD_NFYB_HMF"/>
    <property type="match status" value="1"/>
</dbReference>
<dbReference type="InterPro" id="IPR009072">
    <property type="entry name" value="Histone-fold"/>
</dbReference>
<name>A0A2G5DWH2_AQUCA</name>
<feature type="region of interest" description="Disordered" evidence="3">
    <location>
        <begin position="96"/>
        <end position="123"/>
    </location>
</feature>
<gene>
    <name evidence="5" type="ORF">AQUCO_01400448v1</name>
</gene>
<dbReference type="GO" id="GO:0046982">
    <property type="term" value="F:protein heterodimerization activity"/>
    <property type="evidence" value="ECO:0007669"/>
    <property type="project" value="InterPro"/>
</dbReference>
<proteinExistence type="predicted"/>
<keyword evidence="2" id="KW-0539">Nucleus</keyword>
<dbReference type="PANTHER" id="PTHR10252">
    <property type="entry name" value="HISTONE-LIKE TRANSCRIPTION FACTOR CCAAT-RELATED"/>
    <property type="match status" value="1"/>
</dbReference>
<protein>
    <recommendedName>
        <fullName evidence="4">Transcription factor CBF/NF-Y/archaeal histone domain-containing protein</fullName>
    </recommendedName>
</protein>
<dbReference type="InterPro" id="IPR003958">
    <property type="entry name" value="CBFA_NFYB_domain"/>
</dbReference>
<dbReference type="SUPFAM" id="SSF47113">
    <property type="entry name" value="Histone-fold"/>
    <property type="match status" value="1"/>
</dbReference>
<dbReference type="Gene3D" id="1.10.20.10">
    <property type="entry name" value="Histone, subunit A"/>
    <property type="match status" value="1"/>
</dbReference>